<proteinExistence type="predicted"/>
<sequence length="199" mass="21724">MHSNNKSAELAGLHDDVTAVIRYLLSLTDGIPGGGECPGLDEAEAHAQNIQEFLDSFQLVVTEYRAFQQLTRALGVSDPRFTINGIADNQPVSPSSDCSQQEKSKTPQSDDNDESDAEAIMAALIGKGAHTPEPRQASIVIASRAMREEPTTQADVIEERDQVNQPETDSRKAKKVVKIAKRRPSMVPIETAKKPKPFM</sequence>
<organism evidence="2 3">
    <name type="scientific">Lipomyces starkeyi NRRL Y-11557</name>
    <dbReference type="NCBI Taxonomy" id="675824"/>
    <lineage>
        <taxon>Eukaryota</taxon>
        <taxon>Fungi</taxon>
        <taxon>Dikarya</taxon>
        <taxon>Ascomycota</taxon>
        <taxon>Saccharomycotina</taxon>
        <taxon>Lipomycetes</taxon>
        <taxon>Lipomycetales</taxon>
        <taxon>Lipomycetaceae</taxon>
        <taxon>Lipomyces</taxon>
    </lineage>
</organism>
<reference evidence="2 3" key="1">
    <citation type="journal article" date="2016" name="Proc. Natl. Acad. Sci. U.S.A.">
        <title>Comparative genomics of biotechnologically important yeasts.</title>
        <authorList>
            <person name="Riley R."/>
            <person name="Haridas S."/>
            <person name="Wolfe K.H."/>
            <person name="Lopes M.R."/>
            <person name="Hittinger C.T."/>
            <person name="Goeker M."/>
            <person name="Salamov A.A."/>
            <person name="Wisecaver J.H."/>
            <person name="Long T.M."/>
            <person name="Calvey C.H."/>
            <person name="Aerts A.L."/>
            <person name="Barry K.W."/>
            <person name="Choi C."/>
            <person name="Clum A."/>
            <person name="Coughlan A.Y."/>
            <person name="Deshpande S."/>
            <person name="Douglass A.P."/>
            <person name="Hanson S.J."/>
            <person name="Klenk H.-P."/>
            <person name="LaButti K.M."/>
            <person name="Lapidus A."/>
            <person name="Lindquist E.A."/>
            <person name="Lipzen A.M."/>
            <person name="Meier-Kolthoff J.P."/>
            <person name="Ohm R.A."/>
            <person name="Otillar R.P."/>
            <person name="Pangilinan J.L."/>
            <person name="Peng Y."/>
            <person name="Rokas A."/>
            <person name="Rosa C.A."/>
            <person name="Scheuner C."/>
            <person name="Sibirny A.A."/>
            <person name="Slot J.C."/>
            <person name="Stielow J.B."/>
            <person name="Sun H."/>
            <person name="Kurtzman C.P."/>
            <person name="Blackwell M."/>
            <person name="Grigoriev I.V."/>
            <person name="Jeffries T.W."/>
        </authorList>
    </citation>
    <scope>NUCLEOTIDE SEQUENCE [LARGE SCALE GENOMIC DNA]</scope>
    <source>
        <strain evidence="2 3">NRRL Y-11557</strain>
    </source>
</reference>
<evidence type="ECO:0000313" key="2">
    <source>
        <dbReference type="EMBL" id="ODQ68761.1"/>
    </source>
</evidence>
<evidence type="ECO:0000256" key="1">
    <source>
        <dbReference type="SAM" id="MobiDB-lite"/>
    </source>
</evidence>
<dbReference type="Proteomes" id="UP000094385">
    <property type="component" value="Unassembled WGS sequence"/>
</dbReference>
<name>A0A1E3PTM4_LIPST</name>
<dbReference type="EMBL" id="KV454328">
    <property type="protein sequence ID" value="ODQ68761.1"/>
    <property type="molecule type" value="Genomic_DNA"/>
</dbReference>
<protein>
    <submittedName>
        <fullName evidence="2">Uncharacterized protein</fullName>
    </submittedName>
</protein>
<keyword evidence="3" id="KW-1185">Reference proteome</keyword>
<feature type="compositionally biased region" description="Polar residues" evidence="1">
    <location>
        <begin position="90"/>
        <end position="99"/>
    </location>
</feature>
<accession>A0A1E3PTM4</accession>
<evidence type="ECO:0000313" key="3">
    <source>
        <dbReference type="Proteomes" id="UP000094385"/>
    </source>
</evidence>
<gene>
    <name evidence="2" type="ORF">LIPSTDRAFT_7450</name>
</gene>
<feature type="region of interest" description="Disordered" evidence="1">
    <location>
        <begin position="85"/>
        <end position="179"/>
    </location>
</feature>
<dbReference type="AlphaFoldDB" id="A0A1E3PTM4"/>
<dbReference type="OrthoDB" id="10465529at2759"/>